<evidence type="ECO:0000256" key="4">
    <source>
        <dbReference type="ARBA" id="ARBA00023136"/>
    </source>
</evidence>
<evidence type="ECO:0000313" key="9">
    <source>
        <dbReference type="Proteomes" id="UP000635477"/>
    </source>
</evidence>
<dbReference type="Pfam" id="PF08592">
    <property type="entry name" value="Anthrone_oxy"/>
    <property type="match status" value="1"/>
</dbReference>
<protein>
    <recommendedName>
        <fullName evidence="10">DUF1772-domain-containing protein</fullName>
    </recommendedName>
</protein>
<keyword evidence="4 7" id="KW-0472">Membrane</keyword>
<evidence type="ECO:0000256" key="1">
    <source>
        <dbReference type="ARBA" id="ARBA00004141"/>
    </source>
</evidence>
<gene>
    <name evidence="8" type="ORF">FZEAL_721</name>
</gene>
<evidence type="ECO:0000256" key="3">
    <source>
        <dbReference type="ARBA" id="ARBA00022989"/>
    </source>
</evidence>
<comment type="similarity">
    <text evidence="5">Belongs to the anthrone oxygenase family.</text>
</comment>
<feature type="transmembrane region" description="Helical" evidence="7">
    <location>
        <begin position="44"/>
        <end position="68"/>
    </location>
</feature>
<keyword evidence="9" id="KW-1185">Reference proteome</keyword>
<keyword evidence="3 7" id="KW-1133">Transmembrane helix</keyword>
<evidence type="ECO:0000256" key="5">
    <source>
        <dbReference type="ARBA" id="ARBA00034313"/>
    </source>
</evidence>
<feature type="transmembrane region" description="Helical" evidence="7">
    <location>
        <begin position="191"/>
        <end position="212"/>
    </location>
</feature>
<feature type="region of interest" description="Disordered" evidence="6">
    <location>
        <begin position="144"/>
        <end position="177"/>
    </location>
</feature>
<reference evidence="8" key="1">
    <citation type="journal article" date="2020" name="BMC Genomics">
        <title>Correction to: Identification and distribution of gene clusters required for synthesis of sphingolipid metabolism inhibitors in diverse species of the filamentous fungus Fusarium.</title>
        <authorList>
            <person name="Kim H.S."/>
            <person name="Lohmar J.M."/>
            <person name="Busman M."/>
            <person name="Brown D.W."/>
            <person name="Naumann T.A."/>
            <person name="Divon H.H."/>
            <person name="Lysoe E."/>
            <person name="Uhlig S."/>
            <person name="Proctor R.H."/>
        </authorList>
    </citation>
    <scope>NUCLEOTIDE SEQUENCE</scope>
    <source>
        <strain evidence="8">NRRL 22465</strain>
    </source>
</reference>
<comment type="caution">
    <text evidence="8">The sequence shown here is derived from an EMBL/GenBank/DDBJ whole genome shotgun (WGS) entry which is preliminary data.</text>
</comment>
<feature type="transmembrane region" description="Helical" evidence="7">
    <location>
        <begin position="89"/>
        <end position="110"/>
    </location>
</feature>
<dbReference type="InterPro" id="IPR013901">
    <property type="entry name" value="Anthrone_oxy"/>
</dbReference>
<organism evidence="8 9">
    <name type="scientific">Fusarium zealandicum</name>
    <dbReference type="NCBI Taxonomy" id="1053134"/>
    <lineage>
        <taxon>Eukaryota</taxon>
        <taxon>Fungi</taxon>
        <taxon>Dikarya</taxon>
        <taxon>Ascomycota</taxon>
        <taxon>Pezizomycotina</taxon>
        <taxon>Sordariomycetes</taxon>
        <taxon>Hypocreomycetidae</taxon>
        <taxon>Hypocreales</taxon>
        <taxon>Nectriaceae</taxon>
        <taxon>Fusarium</taxon>
        <taxon>Fusarium staphyleae species complex</taxon>
    </lineage>
</organism>
<dbReference type="PANTHER" id="PTHR35042:SF1">
    <property type="entry name" value="DUF1772-DOMAIN-CONTAINING PROTEIN"/>
    <property type="match status" value="1"/>
</dbReference>
<name>A0A8H4UUM7_9HYPO</name>
<comment type="subcellular location">
    <subcellularLocation>
        <location evidence="1">Membrane</location>
        <topology evidence="1">Multi-pass membrane protein</topology>
    </subcellularLocation>
</comment>
<dbReference type="Proteomes" id="UP000635477">
    <property type="component" value="Unassembled WGS sequence"/>
</dbReference>
<accession>A0A8H4UUM7</accession>
<dbReference type="OrthoDB" id="5954308at2759"/>
<dbReference type="AlphaFoldDB" id="A0A8H4UUM7"/>
<reference evidence="8" key="2">
    <citation type="submission" date="2020-05" db="EMBL/GenBank/DDBJ databases">
        <authorList>
            <person name="Kim H.-S."/>
            <person name="Proctor R.H."/>
            <person name="Brown D.W."/>
        </authorList>
    </citation>
    <scope>NUCLEOTIDE SEQUENCE</scope>
    <source>
        <strain evidence="8">NRRL 22465</strain>
    </source>
</reference>
<sequence>MSHAQVLSITTALLASGGIAALTFFDVPELQAQPASRSLPAMRWLFSRGSHVFPLASLVSTVGFIYSATNASSRGLLQLYQLSHNSPKVKGFLAAAALAFSIAPFTQVMIPTNFAIIEENNKLGGTRSQEAALKARATGNPLKSRSALDSVVGTGEGSEFKDLSGPQEQTARTSTSEEDERAWQLLEKFRWLNLVRAVLMATGGVFGLYAALL</sequence>
<evidence type="ECO:0000256" key="2">
    <source>
        <dbReference type="ARBA" id="ARBA00022692"/>
    </source>
</evidence>
<dbReference type="PANTHER" id="PTHR35042">
    <property type="entry name" value="ANTHRONE OXYGENASE ENCC"/>
    <property type="match status" value="1"/>
</dbReference>
<evidence type="ECO:0000313" key="8">
    <source>
        <dbReference type="EMBL" id="KAF4984016.1"/>
    </source>
</evidence>
<evidence type="ECO:0000256" key="7">
    <source>
        <dbReference type="SAM" id="Phobius"/>
    </source>
</evidence>
<dbReference type="GO" id="GO:0016020">
    <property type="term" value="C:membrane"/>
    <property type="evidence" value="ECO:0007669"/>
    <property type="project" value="UniProtKB-SubCell"/>
</dbReference>
<proteinExistence type="inferred from homology"/>
<evidence type="ECO:0008006" key="10">
    <source>
        <dbReference type="Google" id="ProtNLM"/>
    </source>
</evidence>
<keyword evidence="2 7" id="KW-0812">Transmembrane</keyword>
<evidence type="ECO:0000256" key="6">
    <source>
        <dbReference type="SAM" id="MobiDB-lite"/>
    </source>
</evidence>
<dbReference type="EMBL" id="JABEYC010000038">
    <property type="protein sequence ID" value="KAF4984016.1"/>
    <property type="molecule type" value="Genomic_DNA"/>
</dbReference>